<feature type="transmembrane region" description="Helical" evidence="2">
    <location>
        <begin position="216"/>
        <end position="237"/>
    </location>
</feature>
<comment type="caution">
    <text evidence="3">The sequence shown here is derived from an EMBL/GenBank/DDBJ whole genome shotgun (WGS) entry which is preliminary data.</text>
</comment>
<dbReference type="InterPro" id="IPR009339">
    <property type="entry name" value="DUF998"/>
</dbReference>
<feature type="transmembrane region" description="Helical" evidence="2">
    <location>
        <begin position="118"/>
        <end position="137"/>
    </location>
</feature>
<accession>A0ABP9AW64</accession>
<feature type="region of interest" description="Disordered" evidence="1">
    <location>
        <begin position="1"/>
        <end position="25"/>
    </location>
</feature>
<keyword evidence="2" id="KW-0472">Membrane</keyword>
<keyword evidence="2" id="KW-1133">Transmembrane helix</keyword>
<evidence type="ECO:0000313" key="4">
    <source>
        <dbReference type="Proteomes" id="UP001500928"/>
    </source>
</evidence>
<protein>
    <recommendedName>
        <fullName evidence="5">DUF998 domain-containing protein</fullName>
    </recommendedName>
</protein>
<dbReference type="RefSeq" id="WP_345414019.1">
    <property type="nucleotide sequence ID" value="NZ_BAABHO010000014.1"/>
</dbReference>
<reference evidence="4" key="1">
    <citation type="journal article" date="2019" name="Int. J. Syst. Evol. Microbiol.">
        <title>The Global Catalogue of Microorganisms (GCM) 10K type strain sequencing project: providing services to taxonomists for standard genome sequencing and annotation.</title>
        <authorList>
            <consortium name="The Broad Institute Genomics Platform"/>
            <consortium name="The Broad Institute Genome Sequencing Center for Infectious Disease"/>
            <person name="Wu L."/>
            <person name="Ma J."/>
        </authorList>
    </citation>
    <scope>NUCLEOTIDE SEQUENCE [LARGE SCALE GENOMIC DNA]</scope>
    <source>
        <strain evidence="4">JCM 17979</strain>
    </source>
</reference>
<gene>
    <name evidence="3" type="ORF">GCM10023200_21550</name>
</gene>
<feature type="transmembrane region" description="Helical" evidence="2">
    <location>
        <begin position="189"/>
        <end position="210"/>
    </location>
</feature>
<name>A0ABP9AW64_9PSEU</name>
<organism evidence="3 4">
    <name type="scientific">Actinomycetospora chlora</name>
    <dbReference type="NCBI Taxonomy" id="663608"/>
    <lineage>
        <taxon>Bacteria</taxon>
        <taxon>Bacillati</taxon>
        <taxon>Actinomycetota</taxon>
        <taxon>Actinomycetes</taxon>
        <taxon>Pseudonocardiales</taxon>
        <taxon>Pseudonocardiaceae</taxon>
        <taxon>Actinomycetospora</taxon>
    </lineage>
</organism>
<feature type="transmembrane region" description="Helical" evidence="2">
    <location>
        <begin position="77"/>
        <end position="97"/>
    </location>
</feature>
<evidence type="ECO:0000256" key="2">
    <source>
        <dbReference type="SAM" id="Phobius"/>
    </source>
</evidence>
<evidence type="ECO:0000256" key="1">
    <source>
        <dbReference type="SAM" id="MobiDB-lite"/>
    </source>
</evidence>
<evidence type="ECO:0000313" key="3">
    <source>
        <dbReference type="EMBL" id="GAA4787117.1"/>
    </source>
</evidence>
<sequence length="250" mass="25467">MSTEQSSSAAGRPTGPSGSPLVGRGDADRTAAITRSLLGYGVLVGPFYVVVGLVQALTRDGFDLARHDLSLLANGAWGWIQIANLVLSGLMVIAAAVGMRRALRVLGGGPGSVWGPRLVAVYGVGLVGAGAFVADPMNGFPPGTPDGPPATVTVGGVGHLLFGGIGFLALVAGCLVLARAYHARPGMAWFSRIAGIVFLLGFLGIASGSASPVAVLGFWVGLVVAWVWLAVVSLDLYRRTPLLTPASPQD</sequence>
<keyword evidence="4" id="KW-1185">Reference proteome</keyword>
<dbReference type="Proteomes" id="UP001500928">
    <property type="component" value="Unassembled WGS sequence"/>
</dbReference>
<dbReference type="EMBL" id="BAABHO010000014">
    <property type="protein sequence ID" value="GAA4787117.1"/>
    <property type="molecule type" value="Genomic_DNA"/>
</dbReference>
<proteinExistence type="predicted"/>
<dbReference type="Pfam" id="PF06197">
    <property type="entry name" value="DUF998"/>
    <property type="match status" value="1"/>
</dbReference>
<evidence type="ECO:0008006" key="5">
    <source>
        <dbReference type="Google" id="ProtNLM"/>
    </source>
</evidence>
<keyword evidence="2" id="KW-0812">Transmembrane</keyword>
<feature type="transmembrane region" description="Helical" evidence="2">
    <location>
        <begin position="157"/>
        <end position="177"/>
    </location>
</feature>
<feature type="transmembrane region" description="Helical" evidence="2">
    <location>
        <begin position="37"/>
        <end position="57"/>
    </location>
</feature>